<comment type="caution">
    <text evidence="2">The sequence shown here is derived from an EMBL/GenBank/DDBJ whole genome shotgun (WGS) entry which is preliminary data.</text>
</comment>
<proteinExistence type="predicted"/>
<sequence length="124" mass="13900">MVLIVPQEVKSLVYPSCYGLCWAKMDVQAQAQAQKMDAQLREFPVVVQGHLSEKQRASYPCVVEGLECKFGQQYQVEGSEGTSHEKKPSAAKPIGVNRTSTGEFRGSSWGCGKRGHKRSRWLRR</sequence>
<evidence type="ECO:0000313" key="2">
    <source>
        <dbReference type="EMBL" id="MPC56204.1"/>
    </source>
</evidence>
<name>A0A5B7GI57_PORTR</name>
<dbReference type="AlphaFoldDB" id="A0A5B7GI57"/>
<gene>
    <name evidence="2" type="ORF">E2C01_050158</name>
</gene>
<dbReference type="Proteomes" id="UP000324222">
    <property type="component" value="Unassembled WGS sequence"/>
</dbReference>
<organism evidence="2 3">
    <name type="scientific">Portunus trituberculatus</name>
    <name type="common">Swimming crab</name>
    <name type="synonym">Neptunus trituberculatus</name>
    <dbReference type="NCBI Taxonomy" id="210409"/>
    <lineage>
        <taxon>Eukaryota</taxon>
        <taxon>Metazoa</taxon>
        <taxon>Ecdysozoa</taxon>
        <taxon>Arthropoda</taxon>
        <taxon>Crustacea</taxon>
        <taxon>Multicrustacea</taxon>
        <taxon>Malacostraca</taxon>
        <taxon>Eumalacostraca</taxon>
        <taxon>Eucarida</taxon>
        <taxon>Decapoda</taxon>
        <taxon>Pleocyemata</taxon>
        <taxon>Brachyura</taxon>
        <taxon>Eubrachyura</taxon>
        <taxon>Portunoidea</taxon>
        <taxon>Portunidae</taxon>
        <taxon>Portuninae</taxon>
        <taxon>Portunus</taxon>
    </lineage>
</organism>
<evidence type="ECO:0000256" key="1">
    <source>
        <dbReference type="SAM" id="MobiDB-lite"/>
    </source>
</evidence>
<dbReference type="EMBL" id="VSRR010013774">
    <property type="protein sequence ID" value="MPC56204.1"/>
    <property type="molecule type" value="Genomic_DNA"/>
</dbReference>
<protein>
    <submittedName>
        <fullName evidence="2">Uncharacterized protein</fullName>
    </submittedName>
</protein>
<accession>A0A5B7GI57</accession>
<keyword evidence="3" id="KW-1185">Reference proteome</keyword>
<reference evidence="2 3" key="1">
    <citation type="submission" date="2019-05" db="EMBL/GenBank/DDBJ databases">
        <title>Another draft genome of Portunus trituberculatus and its Hox gene families provides insights of decapod evolution.</title>
        <authorList>
            <person name="Jeong J.-H."/>
            <person name="Song I."/>
            <person name="Kim S."/>
            <person name="Choi T."/>
            <person name="Kim D."/>
            <person name="Ryu S."/>
            <person name="Kim W."/>
        </authorList>
    </citation>
    <scope>NUCLEOTIDE SEQUENCE [LARGE SCALE GENOMIC DNA]</scope>
    <source>
        <tissue evidence="2">Muscle</tissue>
    </source>
</reference>
<feature type="compositionally biased region" description="Basic residues" evidence="1">
    <location>
        <begin position="113"/>
        <end position="124"/>
    </location>
</feature>
<evidence type="ECO:0000313" key="3">
    <source>
        <dbReference type="Proteomes" id="UP000324222"/>
    </source>
</evidence>
<feature type="region of interest" description="Disordered" evidence="1">
    <location>
        <begin position="79"/>
        <end position="124"/>
    </location>
</feature>